<comment type="similarity">
    <text evidence="1">Belongs to the sigma-70 factor family. ECF subfamily.</text>
</comment>
<keyword evidence="3" id="KW-0731">Sigma factor</keyword>
<dbReference type="PANTHER" id="PTHR47756:SF2">
    <property type="entry name" value="BLL6612 PROTEIN"/>
    <property type="match status" value="1"/>
</dbReference>
<accession>A0A4S8Q5C6</accession>
<evidence type="ECO:0000259" key="6">
    <source>
        <dbReference type="Pfam" id="PF08281"/>
    </source>
</evidence>
<dbReference type="Proteomes" id="UP000308760">
    <property type="component" value="Unassembled WGS sequence"/>
</dbReference>
<evidence type="ECO:0000256" key="2">
    <source>
        <dbReference type="ARBA" id="ARBA00023015"/>
    </source>
</evidence>
<dbReference type="InterPro" id="IPR013324">
    <property type="entry name" value="RNA_pol_sigma_r3/r4-like"/>
</dbReference>
<dbReference type="Pfam" id="PF20239">
    <property type="entry name" value="DUF6596"/>
    <property type="match status" value="1"/>
</dbReference>
<dbReference type="EMBL" id="STGY01000066">
    <property type="protein sequence ID" value="THV39473.1"/>
    <property type="molecule type" value="Genomic_DNA"/>
</dbReference>
<reference evidence="8 9" key="2">
    <citation type="submission" date="2019-05" db="EMBL/GenBank/DDBJ databases">
        <title>Glycomyces buryatensis sp. nov.</title>
        <authorList>
            <person name="Nikitina E."/>
        </authorList>
    </citation>
    <scope>NUCLEOTIDE SEQUENCE [LARGE SCALE GENOMIC DNA]</scope>
    <source>
        <strain evidence="8 9">18</strain>
    </source>
</reference>
<dbReference type="InterPro" id="IPR007627">
    <property type="entry name" value="RNA_pol_sigma70_r2"/>
</dbReference>
<dbReference type="InterPro" id="IPR013249">
    <property type="entry name" value="RNA_pol_sigma70_r4_t2"/>
</dbReference>
<dbReference type="InterPro" id="IPR013325">
    <property type="entry name" value="RNA_pol_sigma_r2"/>
</dbReference>
<dbReference type="Pfam" id="PF08281">
    <property type="entry name" value="Sigma70_r4_2"/>
    <property type="match status" value="1"/>
</dbReference>
<organism evidence="8 9">
    <name type="scientific">Glycomyces buryatensis</name>
    <dbReference type="NCBI Taxonomy" id="2570927"/>
    <lineage>
        <taxon>Bacteria</taxon>
        <taxon>Bacillati</taxon>
        <taxon>Actinomycetota</taxon>
        <taxon>Actinomycetes</taxon>
        <taxon>Glycomycetales</taxon>
        <taxon>Glycomycetaceae</taxon>
        <taxon>Glycomyces</taxon>
    </lineage>
</organism>
<reference evidence="9" key="1">
    <citation type="submission" date="2019-04" db="EMBL/GenBank/DDBJ databases">
        <title>Nocardioides xinjiangensis sp. nov.</title>
        <authorList>
            <person name="Liu S."/>
        </authorList>
    </citation>
    <scope>NUCLEOTIDE SEQUENCE [LARGE SCALE GENOMIC DNA]</scope>
    <source>
        <strain evidence="9">18</strain>
    </source>
</reference>
<dbReference type="PANTHER" id="PTHR47756">
    <property type="entry name" value="BLL6612 PROTEIN-RELATED"/>
    <property type="match status" value="1"/>
</dbReference>
<evidence type="ECO:0000313" key="9">
    <source>
        <dbReference type="Proteomes" id="UP000308760"/>
    </source>
</evidence>
<keyword evidence="9" id="KW-1185">Reference proteome</keyword>
<dbReference type="AlphaFoldDB" id="A0A4S8Q5C6"/>
<evidence type="ECO:0000313" key="8">
    <source>
        <dbReference type="EMBL" id="THV39473.1"/>
    </source>
</evidence>
<gene>
    <name evidence="8" type="ORF">FAB82_17815</name>
</gene>
<dbReference type="SUPFAM" id="SSF88946">
    <property type="entry name" value="Sigma2 domain of RNA polymerase sigma factors"/>
    <property type="match status" value="1"/>
</dbReference>
<evidence type="ECO:0000259" key="7">
    <source>
        <dbReference type="Pfam" id="PF20239"/>
    </source>
</evidence>
<dbReference type="InterPro" id="IPR036388">
    <property type="entry name" value="WH-like_DNA-bd_sf"/>
</dbReference>
<comment type="caution">
    <text evidence="8">The sequence shown here is derived from an EMBL/GenBank/DDBJ whole genome shotgun (WGS) entry which is preliminary data.</text>
</comment>
<evidence type="ECO:0000259" key="5">
    <source>
        <dbReference type="Pfam" id="PF04542"/>
    </source>
</evidence>
<evidence type="ECO:0000256" key="3">
    <source>
        <dbReference type="ARBA" id="ARBA00023082"/>
    </source>
</evidence>
<sequence length="425" mass="46297">MSGPDTVRRTVDTVWRMESAKIIAVLARTVNDVGLAEELASDAAVAALEQWPVDGVPDRPAAWLMVTGKRRAVDRIRRDQNLKTKYQHLAGRLEASGMAVDPIAEAEAELDDDIGDELLRVIFCACHPVLSPEARAALTLKAAAGLSTAEIARAYLTSESTVAQRIVRAKRKLESAGVTFEAPGQGEFAVRLDAVLEVVYLIFNEGYTATGGHDLMRPELCQDAQRLAQRLTALVPDQPEVLGLAALLDFQASRTRTRVDSDGELVPLPEQDRSKWDRLLIRRGLAALHQASAWGDDAGPYRLQAAIAACHARAARPGETDWVRIAGLYSRLLNVQPSPVVALNRAVAFGEAFGPQSGLDRVDEIADLPALAGYHLVPAVRGEMLERLGHKESALAEFERAASLAYNERERARLTQRAADLRNTI</sequence>
<dbReference type="Pfam" id="PF04542">
    <property type="entry name" value="Sigma70_r2"/>
    <property type="match status" value="1"/>
</dbReference>
<evidence type="ECO:0000256" key="4">
    <source>
        <dbReference type="ARBA" id="ARBA00023163"/>
    </source>
</evidence>
<dbReference type="Gene3D" id="1.10.10.10">
    <property type="entry name" value="Winged helix-like DNA-binding domain superfamily/Winged helix DNA-binding domain"/>
    <property type="match status" value="1"/>
</dbReference>
<proteinExistence type="inferred from homology"/>
<keyword evidence="4" id="KW-0804">Transcription</keyword>
<evidence type="ECO:0000256" key="1">
    <source>
        <dbReference type="ARBA" id="ARBA00010641"/>
    </source>
</evidence>
<dbReference type="GO" id="GO:0003677">
    <property type="term" value="F:DNA binding"/>
    <property type="evidence" value="ECO:0007669"/>
    <property type="project" value="InterPro"/>
</dbReference>
<feature type="domain" description="RNA polymerase sigma-70 region 2" evidence="5">
    <location>
        <begin position="21"/>
        <end position="80"/>
    </location>
</feature>
<dbReference type="RefSeq" id="WP_136535891.1">
    <property type="nucleotide sequence ID" value="NZ_STGY01000066.1"/>
</dbReference>
<dbReference type="GO" id="GO:0006352">
    <property type="term" value="P:DNA-templated transcription initiation"/>
    <property type="evidence" value="ECO:0007669"/>
    <property type="project" value="InterPro"/>
</dbReference>
<dbReference type="GO" id="GO:0016987">
    <property type="term" value="F:sigma factor activity"/>
    <property type="evidence" value="ECO:0007669"/>
    <property type="project" value="UniProtKB-KW"/>
</dbReference>
<feature type="domain" description="DUF6596" evidence="7">
    <location>
        <begin position="191"/>
        <end position="291"/>
    </location>
</feature>
<feature type="domain" description="RNA polymerase sigma factor 70 region 4 type 2" evidence="6">
    <location>
        <begin position="126"/>
        <end position="173"/>
    </location>
</feature>
<keyword evidence="2" id="KW-0805">Transcription regulation</keyword>
<name>A0A4S8Q5C6_9ACTN</name>
<dbReference type="InterPro" id="IPR046531">
    <property type="entry name" value="DUF6596"/>
</dbReference>
<dbReference type="OrthoDB" id="9780299at2"/>
<dbReference type="Gene3D" id="1.10.1740.10">
    <property type="match status" value="1"/>
</dbReference>
<dbReference type="SUPFAM" id="SSF88659">
    <property type="entry name" value="Sigma3 and sigma4 domains of RNA polymerase sigma factors"/>
    <property type="match status" value="1"/>
</dbReference>
<protein>
    <submittedName>
        <fullName evidence="8">RNA polymerase sigma factor</fullName>
    </submittedName>
</protein>